<dbReference type="EMBL" id="CM001219">
    <property type="protein sequence ID" value="AES69382.2"/>
    <property type="molecule type" value="Genomic_DNA"/>
</dbReference>
<feature type="transmembrane region" description="Helical" evidence="1">
    <location>
        <begin position="38"/>
        <end position="56"/>
    </location>
</feature>
<dbReference type="AlphaFoldDB" id="G7IZD8"/>
<reference evidence="2 4" key="1">
    <citation type="journal article" date="2011" name="Nature">
        <title>The Medicago genome provides insight into the evolution of rhizobial symbioses.</title>
        <authorList>
            <person name="Young N.D."/>
            <person name="Debelle F."/>
            <person name="Oldroyd G.E."/>
            <person name="Geurts R."/>
            <person name="Cannon S.B."/>
            <person name="Udvardi M.K."/>
            <person name="Benedito V.A."/>
            <person name="Mayer K.F."/>
            <person name="Gouzy J."/>
            <person name="Schoof H."/>
            <person name="Van de Peer Y."/>
            <person name="Proost S."/>
            <person name="Cook D.R."/>
            <person name="Meyers B.C."/>
            <person name="Spannagl M."/>
            <person name="Cheung F."/>
            <person name="De Mita S."/>
            <person name="Krishnakumar V."/>
            <person name="Gundlach H."/>
            <person name="Zhou S."/>
            <person name="Mudge J."/>
            <person name="Bharti A.K."/>
            <person name="Murray J.D."/>
            <person name="Naoumkina M.A."/>
            <person name="Rosen B."/>
            <person name="Silverstein K.A."/>
            <person name="Tang H."/>
            <person name="Rombauts S."/>
            <person name="Zhao P.X."/>
            <person name="Zhou P."/>
            <person name="Barbe V."/>
            <person name="Bardou P."/>
            <person name="Bechner M."/>
            <person name="Bellec A."/>
            <person name="Berger A."/>
            <person name="Berges H."/>
            <person name="Bidwell S."/>
            <person name="Bisseling T."/>
            <person name="Choisne N."/>
            <person name="Couloux A."/>
            <person name="Denny R."/>
            <person name="Deshpande S."/>
            <person name="Dai X."/>
            <person name="Doyle J.J."/>
            <person name="Dudez A.M."/>
            <person name="Farmer A.D."/>
            <person name="Fouteau S."/>
            <person name="Franken C."/>
            <person name="Gibelin C."/>
            <person name="Gish J."/>
            <person name="Goldstein S."/>
            <person name="Gonzalez A.J."/>
            <person name="Green P.J."/>
            <person name="Hallab A."/>
            <person name="Hartog M."/>
            <person name="Hua A."/>
            <person name="Humphray S.J."/>
            <person name="Jeong D.H."/>
            <person name="Jing Y."/>
            <person name="Jocker A."/>
            <person name="Kenton S.M."/>
            <person name="Kim D.J."/>
            <person name="Klee K."/>
            <person name="Lai H."/>
            <person name="Lang C."/>
            <person name="Lin S."/>
            <person name="Macmil S.L."/>
            <person name="Magdelenat G."/>
            <person name="Matthews L."/>
            <person name="McCorrison J."/>
            <person name="Monaghan E.L."/>
            <person name="Mun J.H."/>
            <person name="Najar F.Z."/>
            <person name="Nicholson C."/>
            <person name="Noirot C."/>
            <person name="O'Bleness M."/>
            <person name="Paule C.R."/>
            <person name="Poulain J."/>
            <person name="Prion F."/>
            <person name="Qin B."/>
            <person name="Qu C."/>
            <person name="Retzel E.F."/>
            <person name="Riddle C."/>
            <person name="Sallet E."/>
            <person name="Samain S."/>
            <person name="Samson N."/>
            <person name="Sanders I."/>
            <person name="Saurat O."/>
            <person name="Scarpelli C."/>
            <person name="Schiex T."/>
            <person name="Segurens B."/>
            <person name="Severin A.J."/>
            <person name="Sherrier D.J."/>
            <person name="Shi R."/>
            <person name="Sims S."/>
            <person name="Singer S.R."/>
            <person name="Sinharoy S."/>
            <person name="Sterck L."/>
            <person name="Viollet A."/>
            <person name="Wang B.B."/>
            <person name="Wang K."/>
            <person name="Wang M."/>
            <person name="Wang X."/>
            <person name="Warfsmann J."/>
            <person name="Weissenbach J."/>
            <person name="White D.D."/>
            <person name="White J.D."/>
            <person name="Wiley G.B."/>
            <person name="Wincker P."/>
            <person name="Xing Y."/>
            <person name="Yang L."/>
            <person name="Yao Z."/>
            <person name="Ying F."/>
            <person name="Zhai J."/>
            <person name="Zhou L."/>
            <person name="Zuber A."/>
            <person name="Denarie J."/>
            <person name="Dixon R.A."/>
            <person name="May G.D."/>
            <person name="Schwartz D.C."/>
            <person name="Rogers J."/>
            <person name="Quetier F."/>
            <person name="Town C.D."/>
            <person name="Roe B.A."/>
        </authorList>
    </citation>
    <scope>NUCLEOTIDE SEQUENCE [LARGE SCALE GENOMIC DNA]</scope>
    <source>
        <strain evidence="2">A17</strain>
        <strain evidence="3 4">cv. Jemalong A17</strain>
    </source>
</reference>
<reference evidence="3" key="3">
    <citation type="submission" date="2015-04" db="UniProtKB">
        <authorList>
            <consortium name="EnsemblPlants"/>
        </authorList>
    </citation>
    <scope>IDENTIFICATION</scope>
    <source>
        <strain evidence="3">cv. Jemalong A17</strain>
    </source>
</reference>
<name>G7IZD8_MEDTR</name>
<dbReference type="HOGENOM" id="CLU_2907447_0_0_1"/>
<keyword evidence="4" id="KW-1185">Reference proteome</keyword>
<sequence length="62" mass="6957">MIRGGGLKLGINFKCSRTCTYGLPCLTMFLDKLALRELAVLILIIAVLSLVFYVLTPRYFLC</sequence>
<dbReference type="EnsemblPlants" id="AES69382">
    <property type="protein sequence ID" value="AES69382"/>
    <property type="gene ID" value="MTR_3g028250"/>
</dbReference>
<evidence type="ECO:0000313" key="2">
    <source>
        <dbReference type="EMBL" id="AES69382.2"/>
    </source>
</evidence>
<accession>G7IZD8</accession>
<keyword evidence="1" id="KW-1133">Transmembrane helix</keyword>
<organism evidence="2 4">
    <name type="scientific">Medicago truncatula</name>
    <name type="common">Barrel medic</name>
    <name type="synonym">Medicago tribuloides</name>
    <dbReference type="NCBI Taxonomy" id="3880"/>
    <lineage>
        <taxon>Eukaryota</taxon>
        <taxon>Viridiplantae</taxon>
        <taxon>Streptophyta</taxon>
        <taxon>Embryophyta</taxon>
        <taxon>Tracheophyta</taxon>
        <taxon>Spermatophyta</taxon>
        <taxon>Magnoliopsida</taxon>
        <taxon>eudicotyledons</taxon>
        <taxon>Gunneridae</taxon>
        <taxon>Pentapetalae</taxon>
        <taxon>rosids</taxon>
        <taxon>fabids</taxon>
        <taxon>Fabales</taxon>
        <taxon>Fabaceae</taxon>
        <taxon>Papilionoideae</taxon>
        <taxon>50 kb inversion clade</taxon>
        <taxon>NPAAA clade</taxon>
        <taxon>Hologalegina</taxon>
        <taxon>IRL clade</taxon>
        <taxon>Trifolieae</taxon>
        <taxon>Medicago</taxon>
    </lineage>
</organism>
<keyword evidence="1 2" id="KW-0812">Transmembrane</keyword>
<evidence type="ECO:0000256" key="1">
    <source>
        <dbReference type="SAM" id="Phobius"/>
    </source>
</evidence>
<evidence type="ECO:0000313" key="3">
    <source>
        <dbReference type="EnsemblPlants" id="AES69382"/>
    </source>
</evidence>
<evidence type="ECO:0000313" key="4">
    <source>
        <dbReference type="Proteomes" id="UP000002051"/>
    </source>
</evidence>
<gene>
    <name evidence="2" type="ordered locus">MTR_3g028250</name>
</gene>
<proteinExistence type="predicted"/>
<keyword evidence="1" id="KW-0472">Membrane</keyword>
<dbReference type="Proteomes" id="UP000002051">
    <property type="component" value="Chromosome 3"/>
</dbReference>
<accession>A0A0C3VDD8</accession>
<reference evidence="2 4" key="2">
    <citation type="journal article" date="2014" name="BMC Genomics">
        <title>An improved genome release (version Mt4.0) for the model legume Medicago truncatula.</title>
        <authorList>
            <person name="Tang H."/>
            <person name="Krishnakumar V."/>
            <person name="Bidwell S."/>
            <person name="Rosen B."/>
            <person name="Chan A."/>
            <person name="Zhou S."/>
            <person name="Gentzbittel L."/>
            <person name="Childs K.L."/>
            <person name="Yandell M."/>
            <person name="Gundlach H."/>
            <person name="Mayer K.F."/>
            <person name="Schwartz D.C."/>
            <person name="Town C.D."/>
        </authorList>
    </citation>
    <scope>GENOME REANNOTATION</scope>
    <source>
        <strain evidence="3 4">cv. Jemalong A17</strain>
    </source>
</reference>
<protein>
    <submittedName>
        <fullName evidence="2">Transmembrane protein, putative</fullName>
    </submittedName>
</protein>
<dbReference type="PaxDb" id="3880-AES69382"/>